<dbReference type="Gene3D" id="3.40.30.10">
    <property type="entry name" value="Glutaredoxin"/>
    <property type="match status" value="1"/>
</dbReference>
<protein>
    <submittedName>
        <fullName evidence="1">Glutaredoxin family protein</fullName>
    </submittedName>
</protein>
<dbReference type="SUPFAM" id="SSF52833">
    <property type="entry name" value="Thioredoxin-like"/>
    <property type="match status" value="1"/>
</dbReference>
<organism evidence="1 2">
    <name type="scientific">Gilvimarinus xylanilyticus</name>
    <dbReference type="NCBI Taxonomy" id="2944139"/>
    <lineage>
        <taxon>Bacteria</taxon>
        <taxon>Pseudomonadati</taxon>
        <taxon>Pseudomonadota</taxon>
        <taxon>Gammaproteobacteria</taxon>
        <taxon>Cellvibrionales</taxon>
        <taxon>Cellvibrionaceae</taxon>
        <taxon>Gilvimarinus</taxon>
    </lineage>
</organism>
<accession>A0A9X2I2A0</accession>
<dbReference type="InterPro" id="IPR036249">
    <property type="entry name" value="Thioredoxin-like_sf"/>
</dbReference>
<dbReference type="InterPro" id="IPR008554">
    <property type="entry name" value="Glutaredoxin-like"/>
</dbReference>
<reference evidence="1" key="2">
    <citation type="submission" date="2023-01" db="EMBL/GenBank/DDBJ databases">
        <title>Gilvimarinus xylanilyticus HB14 isolated from Caulerpa lentillifera aquaculture base in Hainan, China.</title>
        <authorList>
            <person name="Zhang Y.-J."/>
        </authorList>
    </citation>
    <scope>NUCLEOTIDE SEQUENCE</scope>
    <source>
        <strain evidence="1">HB14</strain>
    </source>
</reference>
<dbReference type="AlphaFoldDB" id="A0A9X2I2A0"/>
<comment type="caution">
    <text evidence="1">The sequence shown here is derived from an EMBL/GenBank/DDBJ whole genome shotgun (WGS) entry which is preliminary data.</text>
</comment>
<dbReference type="Proteomes" id="UP001139319">
    <property type="component" value="Unassembled WGS sequence"/>
</dbReference>
<sequence>MRLTLLTTASCHLCEHAQAIVDAYPGGLDLRRFDIACDDEMIERYGLRIPVLRADTGDELDWPFTSRQLDEFICALPRAHPPAG</sequence>
<proteinExistence type="predicted"/>
<dbReference type="Pfam" id="PF05768">
    <property type="entry name" value="Glrx-like"/>
    <property type="match status" value="1"/>
</dbReference>
<dbReference type="RefSeq" id="WP_253967089.1">
    <property type="nucleotide sequence ID" value="NZ_JAMFTH010000001.1"/>
</dbReference>
<evidence type="ECO:0000313" key="2">
    <source>
        <dbReference type="Proteomes" id="UP001139319"/>
    </source>
</evidence>
<gene>
    <name evidence="1" type="ORF">M6D89_05855</name>
</gene>
<evidence type="ECO:0000313" key="1">
    <source>
        <dbReference type="EMBL" id="MCP8898821.1"/>
    </source>
</evidence>
<name>A0A9X2I2A0_9GAMM</name>
<reference evidence="1" key="1">
    <citation type="submission" date="2022-05" db="EMBL/GenBank/DDBJ databases">
        <authorList>
            <person name="Sun H.-N."/>
        </authorList>
    </citation>
    <scope>NUCLEOTIDE SEQUENCE</scope>
    <source>
        <strain evidence="1">HB14</strain>
    </source>
</reference>
<dbReference type="EMBL" id="JAMFTH010000001">
    <property type="protein sequence ID" value="MCP8898821.1"/>
    <property type="molecule type" value="Genomic_DNA"/>
</dbReference>
<keyword evidence="2" id="KW-1185">Reference proteome</keyword>